<dbReference type="Proteomes" id="UP001066276">
    <property type="component" value="Chromosome 6"/>
</dbReference>
<reference evidence="2" key="1">
    <citation type="journal article" date="2022" name="bioRxiv">
        <title>Sequencing and chromosome-scale assembly of the giantPleurodeles waltlgenome.</title>
        <authorList>
            <person name="Brown T."/>
            <person name="Elewa A."/>
            <person name="Iarovenko S."/>
            <person name="Subramanian E."/>
            <person name="Araus A.J."/>
            <person name="Petzold A."/>
            <person name="Susuki M."/>
            <person name="Suzuki K.-i.T."/>
            <person name="Hayashi T."/>
            <person name="Toyoda A."/>
            <person name="Oliveira C."/>
            <person name="Osipova E."/>
            <person name="Leigh N.D."/>
            <person name="Simon A."/>
            <person name="Yun M.H."/>
        </authorList>
    </citation>
    <scope>NUCLEOTIDE SEQUENCE</scope>
    <source>
        <strain evidence="2">20211129_DDA</strain>
        <tissue evidence="2">Liver</tissue>
    </source>
</reference>
<gene>
    <name evidence="2" type="ORF">NDU88_007144</name>
</gene>
<keyword evidence="3" id="KW-1185">Reference proteome</keyword>
<proteinExistence type="predicted"/>
<comment type="caution">
    <text evidence="2">The sequence shown here is derived from an EMBL/GenBank/DDBJ whole genome shotgun (WGS) entry which is preliminary data.</text>
</comment>
<evidence type="ECO:0000313" key="2">
    <source>
        <dbReference type="EMBL" id="KAJ1140806.1"/>
    </source>
</evidence>
<evidence type="ECO:0000313" key="3">
    <source>
        <dbReference type="Proteomes" id="UP001066276"/>
    </source>
</evidence>
<dbReference type="AlphaFoldDB" id="A0AAV7QJX3"/>
<evidence type="ECO:0000256" key="1">
    <source>
        <dbReference type="SAM" id="MobiDB-lite"/>
    </source>
</evidence>
<name>A0AAV7QJX3_PLEWA</name>
<feature type="region of interest" description="Disordered" evidence="1">
    <location>
        <begin position="1"/>
        <end position="134"/>
    </location>
</feature>
<feature type="compositionally biased region" description="Basic and acidic residues" evidence="1">
    <location>
        <begin position="23"/>
        <end position="33"/>
    </location>
</feature>
<dbReference type="EMBL" id="JANPWB010000010">
    <property type="protein sequence ID" value="KAJ1140806.1"/>
    <property type="molecule type" value="Genomic_DNA"/>
</dbReference>
<organism evidence="2 3">
    <name type="scientific">Pleurodeles waltl</name>
    <name type="common">Iberian ribbed newt</name>
    <dbReference type="NCBI Taxonomy" id="8319"/>
    <lineage>
        <taxon>Eukaryota</taxon>
        <taxon>Metazoa</taxon>
        <taxon>Chordata</taxon>
        <taxon>Craniata</taxon>
        <taxon>Vertebrata</taxon>
        <taxon>Euteleostomi</taxon>
        <taxon>Amphibia</taxon>
        <taxon>Batrachia</taxon>
        <taxon>Caudata</taxon>
        <taxon>Salamandroidea</taxon>
        <taxon>Salamandridae</taxon>
        <taxon>Pleurodelinae</taxon>
        <taxon>Pleurodeles</taxon>
    </lineage>
</organism>
<feature type="compositionally biased region" description="Basic and acidic residues" evidence="1">
    <location>
        <begin position="114"/>
        <end position="123"/>
    </location>
</feature>
<accession>A0AAV7QJX3</accession>
<protein>
    <submittedName>
        <fullName evidence="2">Uncharacterized protein</fullName>
    </submittedName>
</protein>
<sequence length="134" mass="15410">MEGLEQGPTWTKPRSHTKQGAQRPDKKVQHQEIQHSWQQRRQRPDTDTRPPKKNAPGLAAPLGKSPPVTREEQEQEAQPERDTPEVANINHTKQHRRVDPPEEWSRTPYPTPKRATDPQEKTTKRGIPSGRANK</sequence>